<name>A0ABN8MSX8_9CNID</name>
<feature type="domain" description="N-acetyltransferase" evidence="1">
    <location>
        <begin position="4"/>
        <end position="186"/>
    </location>
</feature>
<gene>
    <name evidence="2" type="ORF">PLOB_00000494</name>
</gene>
<evidence type="ECO:0000313" key="3">
    <source>
        <dbReference type="Proteomes" id="UP001159405"/>
    </source>
</evidence>
<dbReference type="Gene3D" id="3.40.630.30">
    <property type="match status" value="1"/>
</dbReference>
<evidence type="ECO:0000259" key="1">
    <source>
        <dbReference type="PROSITE" id="PS51186"/>
    </source>
</evidence>
<dbReference type="CDD" id="cd04301">
    <property type="entry name" value="NAT_SF"/>
    <property type="match status" value="1"/>
</dbReference>
<proteinExistence type="predicted"/>
<evidence type="ECO:0000313" key="2">
    <source>
        <dbReference type="EMBL" id="CAH3032429.1"/>
    </source>
</evidence>
<dbReference type="SUPFAM" id="SSF55729">
    <property type="entry name" value="Acyl-CoA N-acyltransferases (Nat)"/>
    <property type="match status" value="1"/>
</dbReference>
<dbReference type="InterPro" id="IPR056483">
    <property type="entry name" value="Hisat_C"/>
</dbReference>
<dbReference type="PANTHER" id="PTHR47403">
    <property type="entry name" value="LOC100145250 PROTEIN"/>
    <property type="match status" value="1"/>
</dbReference>
<keyword evidence="3" id="KW-1185">Reference proteome</keyword>
<dbReference type="PANTHER" id="PTHR47403:SF6">
    <property type="entry name" value="N-ACETYLTRANSFERASE DOMAIN-CONTAINING PROTEIN"/>
    <property type="match status" value="1"/>
</dbReference>
<sequence>MKEITIRKAVAADLEAILEISEGIYNGHDYFPCVFLQWLTKPNRTIFVAQYGDQLIGLRAIHIIDEGKTFISQGLRIHPRFRGLGLSSRLIEAIHGYIRSEYPNVCRERFTTKSDNIERLAIQKKYGDIGLFEREILAYYITKETLNQKTLEDEAQNLGFQVKPCTESFLYHYILDDSVANMFPGRTIIVDWEPFEALRSNIGCILEQDDCVFSDRDAADCSRDQLPKSFAHGRRSPRVKHMHWVASIYTEDPVMFQVHVVQQLKCAYQQLQGDFIFSTFHKERHTKWGRKLLEENIGLKPVTEEDAVAAIMLYEDSLKWKYGLSGVGPVDPPTPAADVSDFLGPKNDVRMQQIQGRIRRFCSTFKDGWSPSFVQFHEE</sequence>
<dbReference type="Pfam" id="PF24066">
    <property type="entry name" value="Hisat_C"/>
    <property type="match status" value="1"/>
</dbReference>
<dbReference type="InterPro" id="IPR016181">
    <property type="entry name" value="Acyl_CoA_acyltransferase"/>
</dbReference>
<protein>
    <recommendedName>
        <fullName evidence="1">N-acetyltransferase domain-containing protein</fullName>
    </recommendedName>
</protein>
<dbReference type="Proteomes" id="UP001159405">
    <property type="component" value="Unassembled WGS sequence"/>
</dbReference>
<dbReference type="Pfam" id="PF00583">
    <property type="entry name" value="Acetyltransf_1"/>
    <property type="match status" value="1"/>
</dbReference>
<dbReference type="EMBL" id="CALNXK010000001">
    <property type="protein sequence ID" value="CAH3032429.1"/>
    <property type="molecule type" value="Genomic_DNA"/>
</dbReference>
<comment type="caution">
    <text evidence="2">The sequence shown here is derived from an EMBL/GenBank/DDBJ whole genome shotgun (WGS) entry which is preliminary data.</text>
</comment>
<dbReference type="PROSITE" id="PS51186">
    <property type="entry name" value="GNAT"/>
    <property type="match status" value="1"/>
</dbReference>
<accession>A0ABN8MSX8</accession>
<dbReference type="InterPro" id="IPR000182">
    <property type="entry name" value="GNAT_dom"/>
</dbReference>
<reference evidence="2 3" key="1">
    <citation type="submission" date="2022-05" db="EMBL/GenBank/DDBJ databases">
        <authorList>
            <consortium name="Genoscope - CEA"/>
            <person name="William W."/>
        </authorList>
    </citation>
    <scope>NUCLEOTIDE SEQUENCE [LARGE SCALE GENOMIC DNA]</scope>
</reference>
<organism evidence="2 3">
    <name type="scientific">Porites lobata</name>
    <dbReference type="NCBI Taxonomy" id="104759"/>
    <lineage>
        <taxon>Eukaryota</taxon>
        <taxon>Metazoa</taxon>
        <taxon>Cnidaria</taxon>
        <taxon>Anthozoa</taxon>
        <taxon>Hexacorallia</taxon>
        <taxon>Scleractinia</taxon>
        <taxon>Fungiina</taxon>
        <taxon>Poritidae</taxon>
        <taxon>Porites</taxon>
    </lineage>
</organism>